<evidence type="ECO:0000256" key="2">
    <source>
        <dbReference type="RuleBase" id="RU003457"/>
    </source>
</evidence>
<comment type="similarity">
    <text evidence="1 2">Belongs to the pirin family.</text>
</comment>
<reference evidence="4 5" key="1">
    <citation type="submission" date="2019-07" db="EMBL/GenBank/DDBJ databases">
        <title>Whole genome shotgun sequence of Reyranella soli NBRC 108950.</title>
        <authorList>
            <person name="Hosoyama A."/>
            <person name="Uohara A."/>
            <person name="Ohji S."/>
            <person name="Ichikawa N."/>
        </authorList>
    </citation>
    <scope>NUCLEOTIDE SEQUENCE [LARGE SCALE GENOMIC DNA]</scope>
    <source>
        <strain evidence="4 5">NBRC 108950</strain>
    </source>
</reference>
<dbReference type="InterPro" id="IPR003829">
    <property type="entry name" value="Pirin_N_dom"/>
</dbReference>
<protein>
    <recommendedName>
        <fullName evidence="3">Pirin N-terminal domain-containing protein</fullName>
    </recommendedName>
</protein>
<keyword evidence="5" id="KW-1185">Reference proteome</keyword>
<comment type="caution">
    <text evidence="4">The sequence shown here is derived from an EMBL/GenBank/DDBJ whole genome shotgun (WGS) entry which is preliminary data.</text>
</comment>
<accession>A0A512NA37</accession>
<gene>
    <name evidence="4" type="ORF">RSO01_30100</name>
</gene>
<dbReference type="RefSeq" id="WP_147149928.1">
    <property type="nucleotide sequence ID" value="NZ_BKAJ01000048.1"/>
</dbReference>
<dbReference type="InterPro" id="IPR014710">
    <property type="entry name" value="RmlC-like_jellyroll"/>
</dbReference>
<dbReference type="InterPro" id="IPR012093">
    <property type="entry name" value="Pirin"/>
</dbReference>
<dbReference type="EMBL" id="BKAJ01000048">
    <property type="protein sequence ID" value="GEP55844.1"/>
    <property type="molecule type" value="Genomic_DNA"/>
</dbReference>
<evidence type="ECO:0000259" key="3">
    <source>
        <dbReference type="Pfam" id="PF02678"/>
    </source>
</evidence>
<dbReference type="Proteomes" id="UP000321058">
    <property type="component" value="Unassembled WGS sequence"/>
</dbReference>
<name>A0A512NA37_9HYPH</name>
<dbReference type="PIRSF" id="PIRSF006232">
    <property type="entry name" value="Pirin"/>
    <property type="match status" value="1"/>
</dbReference>
<dbReference type="AlphaFoldDB" id="A0A512NA37"/>
<organism evidence="4 5">
    <name type="scientific">Reyranella soli</name>
    <dbReference type="NCBI Taxonomy" id="1230389"/>
    <lineage>
        <taxon>Bacteria</taxon>
        <taxon>Pseudomonadati</taxon>
        <taxon>Pseudomonadota</taxon>
        <taxon>Alphaproteobacteria</taxon>
        <taxon>Hyphomicrobiales</taxon>
        <taxon>Reyranellaceae</taxon>
        <taxon>Reyranella</taxon>
    </lineage>
</organism>
<dbReference type="OrthoDB" id="9780903at2"/>
<feature type="domain" description="Pirin N-terminal" evidence="3">
    <location>
        <begin position="38"/>
        <end position="122"/>
    </location>
</feature>
<dbReference type="PANTHER" id="PTHR13903:SF8">
    <property type="entry name" value="PIRIN"/>
    <property type="match status" value="1"/>
</dbReference>
<proteinExistence type="inferred from homology"/>
<dbReference type="PANTHER" id="PTHR13903">
    <property type="entry name" value="PIRIN-RELATED"/>
    <property type="match status" value="1"/>
</dbReference>
<evidence type="ECO:0000256" key="1">
    <source>
        <dbReference type="ARBA" id="ARBA00008416"/>
    </source>
</evidence>
<dbReference type="SUPFAM" id="SSF51182">
    <property type="entry name" value="RmlC-like cupins"/>
    <property type="match status" value="1"/>
</dbReference>
<dbReference type="Gene3D" id="2.60.120.10">
    <property type="entry name" value="Jelly Rolls"/>
    <property type="match status" value="1"/>
</dbReference>
<evidence type="ECO:0000313" key="4">
    <source>
        <dbReference type="EMBL" id="GEP55844.1"/>
    </source>
</evidence>
<evidence type="ECO:0000313" key="5">
    <source>
        <dbReference type="Proteomes" id="UP000321058"/>
    </source>
</evidence>
<sequence>MDSLVKDVGTVRPIIHRTFGQTHGPITRLASPGDLGGLLKPFVFLDLFDNGGRAFPGFGLHPHSGIATLTYLAEGSAGYEDTTGARGVLAAGGIEWMRAGGGVWHGGGAGKPGRARGFQLWIALPPHLELGPSVSIYQSVDDVPVAGPARVLLGAYEGASSAIEAPSSINYLAVRLAAGERWRYARPVGHDVLWVAVGKGAIATPDRVAHGELAIFAPGEGAVEFLAEADTEFMLGSAVPHPHDLVLGYYSVHTSADALVKGERRIDEIRAELVRQGRLR</sequence>
<dbReference type="InterPro" id="IPR011051">
    <property type="entry name" value="RmlC_Cupin_sf"/>
</dbReference>
<dbReference type="Pfam" id="PF02678">
    <property type="entry name" value="Pirin"/>
    <property type="match status" value="1"/>
</dbReference>